<evidence type="ECO:0000313" key="2">
    <source>
        <dbReference type="Proteomes" id="UP000807306"/>
    </source>
</evidence>
<dbReference type="OrthoDB" id="3232986at2759"/>
<dbReference type="Proteomes" id="UP000807306">
    <property type="component" value="Unassembled WGS sequence"/>
</dbReference>
<name>A0A9P6E356_9AGAR</name>
<organism evidence="1 2">
    <name type="scientific">Crepidotus variabilis</name>
    <dbReference type="NCBI Taxonomy" id="179855"/>
    <lineage>
        <taxon>Eukaryota</taxon>
        <taxon>Fungi</taxon>
        <taxon>Dikarya</taxon>
        <taxon>Basidiomycota</taxon>
        <taxon>Agaricomycotina</taxon>
        <taxon>Agaricomycetes</taxon>
        <taxon>Agaricomycetidae</taxon>
        <taxon>Agaricales</taxon>
        <taxon>Agaricineae</taxon>
        <taxon>Crepidotaceae</taxon>
        <taxon>Crepidotus</taxon>
    </lineage>
</organism>
<dbReference type="EMBL" id="MU158005">
    <property type="protein sequence ID" value="KAF9521662.1"/>
    <property type="molecule type" value="Genomic_DNA"/>
</dbReference>
<dbReference type="Pfam" id="PF18759">
    <property type="entry name" value="Plavaka"/>
    <property type="match status" value="1"/>
</dbReference>
<reference evidence="1" key="1">
    <citation type="submission" date="2020-11" db="EMBL/GenBank/DDBJ databases">
        <authorList>
            <consortium name="DOE Joint Genome Institute"/>
            <person name="Ahrendt S."/>
            <person name="Riley R."/>
            <person name="Andreopoulos W."/>
            <person name="Labutti K."/>
            <person name="Pangilinan J."/>
            <person name="Ruiz-Duenas F.J."/>
            <person name="Barrasa J.M."/>
            <person name="Sanchez-Garcia M."/>
            <person name="Camarero S."/>
            <person name="Miyauchi S."/>
            <person name="Serrano A."/>
            <person name="Linde D."/>
            <person name="Babiker R."/>
            <person name="Drula E."/>
            <person name="Ayuso-Fernandez I."/>
            <person name="Pacheco R."/>
            <person name="Padilla G."/>
            <person name="Ferreira P."/>
            <person name="Barriuso J."/>
            <person name="Kellner H."/>
            <person name="Castanera R."/>
            <person name="Alfaro M."/>
            <person name="Ramirez L."/>
            <person name="Pisabarro A.G."/>
            <person name="Kuo A."/>
            <person name="Tritt A."/>
            <person name="Lipzen A."/>
            <person name="He G."/>
            <person name="Yan M."/>
            <person name="Ng V."/>
            <person name="Cullen D."/>
            <person name="Martin F."/>
            <person name="Rosso M.-N."/>
            <person name="Henrissat B."/>
            <person name="Hibbett D."/>
            <person name="Martinez A.T."/>
            <person name="Grigoriev I.V."/>
        </authorList>
    </citation>
    <scope>NUCLEOTIDE SEQUENCE</scope>
    <source>
        <strain evidence="1">CBS 506.95</strain>
    </source>
</reference>
<proteinExistence type="predicted"/>
<dbReference type="AlphaFoldDB" id="A0A9P6E356"/>
<keyword evidence="2" id="KW-1185">Reference proteome</keyword>
<gene>
    <name evidence="1" type="ORF">CPB83DRAFT_746535</name>
</gene>
<evidence type="ECO:0000313" key="1">
    <source>
        <dbReference type="EMBL" id="KAF9521662.1"/>
    </source>
</evidence>
<dbReference type="InterPro" id="IPR041078">
    <property type="entry name" value="Plavaka"/>
</dbReference>
<protein>
    <submittedName>
        <fullName evidence="1">Uncharacterized protein</fullName>
    </submittedName>
</protein>
<feature type="non-terminal residue" evidence="1">
    <location>
        <position position="114"/>
    </location>
</feature>
<feature type="non-terminal residue" evidence="1">
    <location>
        <position position="1"/>
    </location>
</feature>
<accession>A0A9P6E356</accession>
<sequence>IACVGGKTSSVTTATYREFGDPFRHPPRTAALTLSTIRKIASEVDPKDVEAFEKESLKYRLNGVVLPFWRDWPLAEPSVFLTSEPLHHWHKQFWDHDAKWCIFAVGSQEIDFRF</sequence>
<comment type="caution">
    <text evidence="1">The sequence shown here is derived from an EMBL/GenBank/DDBJ whole genome shotgun (WGS) entry which is preliminary data.</text>
</comment>